<feature type="coiled-coil region" evidence="2">
    <location>
        <begin position="368"/>
        <end position="395"/>
    </location>
</feature>
<dbReference type="eggNOG" id="COG0438">
    <property type="taxonomic scope" value="Bacteria"/>
</dbReference>
<dbReference type="STRING" id="401053.AciPR4_4272"/>
<keyword evidence="4" id="KW-1185">Reference proteome</keyword>
<evidence type="ECO:0000313" key="3">
    <source>
        <dbReference type="EMBL" id="ADV85015.1"/>
    </source>
</evidence>
<dbReference type="Pfam" id="PF13692">
    <property type="entry name" value="Glyco_trans_1_4"/>
    <property type="match status" value="1"/>
</dbReference>
<dbReference type="Gene3D" id="3.40.50.2000">
    <property type="entry name" value="Glycogen Phosphorylase B"/>
    <property type="match status" value="2"/>
</dbReference>
<dbReference type="KEGG" id="tsa:AciPR4_4272"/>
<sequence>MSNQSSSRSVRAAIACEAINGGGLAHYTEDLDRIMRTYAAESQVLEGHPYVSPLRGQGSSSRKAKLWLLEKLPLLRRVFERIRRQSRTQDPWPHAAAWASLWRNRSSDIIAIVPHVVIHDEGRLDDYYAAIAERPFVLVIHDLHALHFPQEWKPRDVETLKSRFALLGKAAKQIIVHNEFTADDVVDKLGIERDRITVVLLPAFFDEVSFRASPEADAARLEKLDIRKPYALWASSSTFVHKNHPRLTKAWRLLADRGHTLQLVCTGTRAPHWNEVEDLIQTENLESLVRFTGVIDDAALAAVMRNAHLAVCPTLFEGGGPGPAAEAALAGIPLTLSSIPQCRELFNLRTDLCTFFDPYDPKSIADAVEDLFLNYEEAKDRAALAKEQYPRLRTQQSAAERYWHAVLAAQKN</sequence>
<dbReference type="OrthoDB" id="9801609at2"/>
<proteinExistence type="predicted"/>
<dbReference type="Proteomes" id="UP000006844">
    <property type="component" value="Chromosome"/>
</dbReference>
<protein>
    <submittedName>
        <fullName evidence="3">Glycosyl transferase group 1</fullName>
    </submittedName>
</protein>
<dbReference type="EMBL" id="CP002467">
    <property type="protein sequence ID" value="ADV85015.1"/>
    <property type="molecule type" value="Genomic_DNA"/>
</dbReference>
<keyword evidence="1 3" id="KW-0808">Transferase</keyword>
<dbReference type="RefSeq" id="WP_013570745.1">
    <property type="nucleotide sequence ID" value="NC_014963.1"/>
</dbReference>
<dbReference type="PANTHER" id="PTHR46401:SF2">
    <property type="entry name" value="GLYCOSYLTRANSFERASE WBBK-RELATED"/>
    <property type="match status" value="1"/>
</dbReference>
<dbReference type="HOGENOM" id="CLU_667171_0_0_0"/>
<organism evidence="3 4">
    <name type="scientific">Terriglobus saanensis (strain ATCC BAA-1853 / DSM 23119 / SP1PR4)</name>
    <dbReference type="NCBI Taxonomy" id="401053"/>
    <lineage>
        <taxon>Bacteria</taxon>
        <taxon>Pseudomonadati</taxon>
        <taxon>Acidobacteriota</taxon>
        <taxon>Terriglobia</taxon>
        <taxon>Terriglobales</taxon>
        <taxon>Acidobacteriaceae</taxon>
        <taxon>Terriglobus</taxon>
    </lineage>
</organism>
<keyword evidence="2" id="KW-0175">Coiled coil</keyword>
<dbReference type="GO" id="GO:0016757">
    <property type="term" value="F:glycosyltransferase activity"/>
    <property type="evidence" value="ECO:0007669"/>
    <property type="project" value="TreeGrafter"/>
</dbReference>
<gene>
    <name evidence="3" type="ordered locus">AciPR4_4272</name>
</gene>
<dbReference type="AlphaFoldDB" id="E8V6Z1"/>
<accession>E8V6Z1</accession>
<reference evidence="3 4" key="1">
    <citation type="journal article" date="2012" name="Stand. Genomic Sci.">
        <title>Complete genome sequence of Terriglobus saanensis type strain SP1PR4(T), an Acidobacteria from tundra soil.</title>
        <authorList>
            <person name="Rawat S.R."/>
            <person name="Mannisto M.K."/>
            <person name="Starovoytov V."/>
            <person name="Goodwin L."/>
            <person name="Nolan M."/>
            <person name="Hauser L."/>
            <person name="Land M."/>
            <person name="Davenport K.W."/>
            <person name="Woyke T."/>
            <person name="Haggblom M.M."/>
        </authorList>
    </citation>
    <scope>NUCLEOTIDE SEQUENCE</scope>
    <source>
        <strain evidence="4">ATCC BAA-1853 / DSM 23119 / SP1PR4</strain>
    </source>
</reference>
<evidence type="ECO:0000313" key="4">
    <source>
        <dbReference type="Proteomes" id="UP000006844"/>
    </source>
</evidence>
<evidence type="ECO:0000256" key="1">
    <source>
        <dbReference type="ARBA" id="ARBA00022679"/>
    </source>
</evidence>
<dbReference type="SUPFAM" id="SSF53756">
    <property type="entry name" value="UDP-Glycosyltransferase/glycogen phosphorylase"/>
    <property type="match status" value="1"/>
</dbReference>
<dbReference type="PANTHER" id="PTHR46401">
    <property type="entry name" value="GLYCOSYLTRANSFERASE WBBK-RELATED"/>
    <property type="match status" value="1"/>
</dbReference>
<name>E8V6Z1_TERSS</name>
<evidence type="ECO:0000256" key="2">
    <source>
        <dbReference type="SAM" id="Coils"/>
    </source>
</evidence>